<dbReference type="InterPro" id="IPR008920">
    <property type="entry name" value="TF_FadR/GntR_C"/>
</dbReference>
<feature type="domain" description="HTH gntR-type" evidence="5">
    <location>
        <begin position="31"/>
        <end position="99"/>
    </location>
</feature>
<dbReference type="InterPro" id="IPR000524">
    <property type="entry name" value="Tscrpt_reg_HTH_GntR"/>
</dbReference>
<evidence type="ECO:0000256" key="1">
    <source>
        <dbReference type="ARBA" id="ARBA00023015"/>
    </source>
</evidence>
<dbReference type="InterPro" id="IPR011711">
    <property type="entry name" value="GntR_C"/>
</dbReference>
<gene>
    <name evidence="6" type="primary">pdhR_1</name>
    <name evidence="6" type="ORF">ROA7023_00832</name>
</gene>
<dbReference type="SUPFAM" id="SSF46785">
    <property type="entry name" value="Winged helix' DNA-binding domain"/>
    <property type="match status" value="1"/>
</dbReference>
<evidence type="ECO:0000259" key="5">
    <source>
        <dbReference type="PROSITE" id="PS50949"/>
    </source>
</evidence>
<name>A0A1Y5RW86_9RHOB</name>
<evidence type="ECO:0000256" key="4">
    <source>
        <dbReference type="SAM" id="MobiDB-lite"/>
    </source>
</evidence>
<sequence length="259" mass="27903">MSGWRDCQRHDLPADRQGGRVRGVGAKSARRGLHQVVVEAVALDIVKGRFQPGDSLPIEADLGQELGVGRSSVREAMRVLSDKGLIEVRTRTGARVTDPSTWRRLDPDVVRWSLANGPDTAFLAYLLEARRIVEPKAAALASVRASAADLAEMERALAIMSASLPDDMEACVNADAAFHYAVLMASGNPVLQEFESIIDAAMRVAFTISASLARSYALTISCHHDVFDAIRLREPERAEAAMSALLDLAATDLGLTPEG</sequence>
<keyword evidence="6" id="KW-0670">Pyruvate</keyword>
<dbReference type="Gene3D" id="1.20.120.530">
    <property type="entry name" value="GntR ligand-binding domain-like"/>
    <property type="match status" value="1"/>
</dbReference>
<protein>
    <submittedName>
        <fullName evidence="6">Pyruvate dehydrogenase complex repressor</fullName>
    </submittedName>
</protein>
<evidence type="ECO:0000313" key="7">
    <source>
        <dbReference type="Proteomes" id="UP000193900"/>
    </source>
</evidence>
<reference evidence="6 7" key="1">
    <citation type="submission" date="2017-03" db="EMBL/GenBank/DDBJ databases">
        <authorList>
            <person name="Afonso C.L."/>
            <person name="Miller P.J."/>
            <person name="Scott M.A."/>
            <person name="Spackman E."/>
            <person name="Goraichik I."/>
            <person name="Dimitrov K.M."/>
            <person name="Suarez D.L."/>
            <person name="Swayne D.E."/>
        </authorList>
    </citation>
    <scope>NUCLEOTIDE SEQUENCE [LARGE SCALE GENOMIC DNA]</scope>
    <source>
        <strain evidence="6 7">CECT 7023</strain>
    </source>
</reference>
<keyword evidence="3" id="KW-0804">Transcription</keyword>
<feature type="region of interest" description="Disordered" evidence="4">
    <location>
        <begin position="1"/>
        <end position="26"/>
    </location>
</feature>
<accession>A0A1Y5RW86</accession>
<keyword evidence="7" id="KW-1185">Reference proteome</keyword>
<dbReference type="PRINTS" id="PR00035">
    <property type="entry name" value="HTHGNTR"/>
</dbReference>
<dbReference type="GO" id="GO:0003700">
    <property type="term" value="F:DNA-binding transcription factor activity"/>
    <property type="evidence" value="ECO:0007669"/>
    <property type="project" value="InterPro"/>
</dbReference>
<dbReference type="GO" id="GO:0003677">
    <property type="term" value="F:DNA binding"/>
    <property type="evidence" value="ECO:0007669"/>
    <property type="project" value="UniProtKB-KW"/>
</dbReference>
<organism evidence="6 7">
    <name type="scientific">Roseisalinus antarcticus</name>
    <dbReference type="NCBI Taxonomy" id="254357"/>
    <lineage>
        <taxon>Bacteria</taxon>
        <taxon>Pseudomonadati</taxon>
        <taxon>Pseudomonadota</taxon>
        <taxon>Alphaproteobacteria</taxon>
        <taxon>Rhodobacterales</taxon>
        <taxon>Roseobacteraceae</taxon>
        <taxon>Roseisalinus</taxon>
    </lineage>
</organism>
<feature type="compositionally biased region" description="Basic and acidic residues" evidence="4">
    <location>
        <begin position="1"/>
        <end position="18"/>
    </location>
</feature>
<dbReference type="Pfam" id="PF07729">
    <property type="entry name" value="FCD"/>
    <property type="match status" value="1"/>
</dbReference>
<evidence type="ECO:0000256" key="3">
    <source>
        <dbReference type="ARBA" id="ARBA00023163"/>
    </source>
</evidence>
<dbReference type="CDD" id="cd07377">
    <property type="entry name" value="WHTH_GntR"/>
    <property type="match status" value="1"/>
</dbReference>
<proteinExistence type="predicted"/>
<dbReference type="SMART" id="SM00345">
    <property type="entry name" value="HTH_GNTR"/>
    <property type="match status" value="1"/>
</dbReference>
<dbReference type="AlphaFoldDB" id="A0A1Y5RW86"/>
<keyword evidence="1" id="KW-0805">Transcription regulation</keyword>
<evidence type="ECO:0000256" key="2">
    <source>
        <dbReference type="ARBA" id="ARBA00023125"/>
    </source>
</evidence>
<evidence type="ECO:0000313" key="6">
    <source>
        <dbReference type="EMBL" id="SLN26707.1"/>
    </source>
</evidence>
<dbReference type="EMBL" id="FWFZ01000003">
    <property type="protein sequence ID" value="SLN26707.1"/>
    <property type="molecule type" value="Genomic_DNA"/>
</dbReference>
<dbReference type="PANTHER" id="PTHR43537:SF44">
    <property type="entry name" value="GNTR FAMILY REGULATORY PROTEIN"/>
    <property type="match status" value="1"/>
</dbReference>
<dbReference type="PANTHER" id="PTHR43537">
    <property type="entry name" value="TRANSCRIPTIONAL REGULATOR, GNTR FAMILY"/>
    <property type="match status" value="1"/>
</dbReference>
<dbReference type="Pfam" id="PF00392">
    <property type="entry name" value="GntR"/>
    <property type="match status" value="1"/>
</dbReference>
<dbReference type="SMART" id="SM00895">
    <property type="entry name" value="FCD"/>
    <property type="match status" value="1"/>
</dbReference>
<dbReference type="SUPFAM" id="SSF48008">
    <property type="entry name" value="GntR ligand-binding domain-like"/>
    <property type="match status" value="1"/>
</dbReference>
<dbReference type="Proteomes" id="UP000193900">
    <property type="component" value="Unassembled WGS sequence"/>
</dbReference>
<dbReference type="Gene3D" id="1.10.10.10">
    <property type="entry name" value="Winged helix-like DNA-binding domain superfamily/Winged helix DNA-binding domain"/>
    <property type="match status" value="1"/>
</dbReference>
<dbReference type="InterPro" id="IPR036388">
    <property type="entry name" value="WH-like_DNA-bd_sf"/>
</dbReference>
<dbReference type="InterPro" id="IPR036390">
    <property type="entry name" value="WH_DNA-bd_sf"/>
</dbReference>
<dbReference type="PROSITE" id="PS50949">
    <property type="entry name" value="HTH_GNTR"/>
    <property type="match status" value="1"/>
</dbReference>
<keyword evidence="2" id="KW-0238">DNA-binding</keyword>